<comment type="caution">
    <text evidence="1">The sequence shown here is derived from an EMBL/GenBank/DDBJ whole genome shotgun (WGS) entry which is preliminary data.</text>
</comment>
<protein>
    <submittedName>
        <fullName evidence="1">Uncharacterized protein</fullName>
    </submittedName>
</protein>
<dbReference type="EMBL" id="BARS01053434">
    <property type="protein sequence ID" value="GAG51494.1"/>
    <property type="molecule type" value="Genomic_DNA"/>
</dbReference>
<gene>
    <name evidence="1" type="ORF">S01H1_79284</name>
</gene>
<organism evidence="1">
    <name type="scientific">marine sediment metagenome</name>
    <dbReference type="NCBI Taxonomy" id="412755"/>
    <lineage>
        <taxon>unclassified sequences</taxon>
        <taxon>metagenomes</taxon>
        <taxon>ecological metagenomes</taxon>
    </lineage>
</organism>
<reference evidence="1" key="1">
    <citation type="journal article" date="2014" name="Front. Microbiol.">
        <title>High frequency of phylogenetically diverse reductive dehalogenase-homologous genes in deep subseafloor sedimentary metagenomes.</title>
        <authorList>
            <person name="Kawai M."/>
            <person name="Futagami T."/>
            <person name="Toyoda A."/>
            <person name="Takaki Y."/>
            <person name="Nishi S."/>
            <person name="Hori S."/>
            <person name="Arai W."/>
            <person name="Tsubouchi T."/>
            <person name="Morono Y."/>
            <person name="Uchiyama I."/>
            <person name="Ito T."/>
            <person name="Fujiyama A."/>
            <person name="Inagaki F."/>
            <person name="Takami H."/>
        </authorList>
    </citation>
    <scope>NUCLEOTIDE SEQUENCE</scope>
    <source>
        <strain evidence="1">Expedition CK06-06</strain>
    </source>
</reference>
<dbReference type="AlphaFoldDB" id="X0Y6H8"/>
<evidence type="ECO:0000313" key="1">
    <source>
        <dbReference type="EMBL" id="GAG51494.1"/>
    </source>
</evidence>
<feature type="non-terminal residue" evidence="1">
    <location>
        <position position="1"/>
    </location>
</feature>
<name>X0Y6H8_9ZZZZ</name>
<sequence>PSPGFWRTEINRSWWVSGTDMRDEVRNLRAALAAGKGTR</sequence>
<accession>X0Y6H8</accession>
<proteinExistence type="predicted"/>